<dbReference type="PROSITE" id="PS50850">
    <property type="entry name" value="MFS"/>
    <property type="match status" value="1"/>
</dbReference>
<dbReference type="InterPro" id="IPR020846">
    <property type="entry name" value="MFS_dom"/>
</dbReference>
<keyword evidence="3" id="KW-1003">Cell membrane</keyword>
<feature type="transmembrane region" description="Helical" evidence="7">
    <location>
        <begin position="12"/>
        <end position="33"/>
    </location>
</feature>
<feature type="domain" description="Major facilitator superfamily (MFS) profile" evidence="8">
    <location>
        <begin position="8"/>
        <end position="437"/>
    </location>
</feature>
<accession>A0A519BPC8</accession>
<gene>
    <name evidence="9" type="ORF">EVG15_03200</name>
</gene>
<sequence length="443" mass="49174">MTTNERKTISLLSLSHFFCHVAILTFPAILILLKEKFHVSFATLGIIAGIYLFLFGAGSLPVGFIADKINKNFLLKVYLIGMSLSAFLAALSGNFYIFAVFIILMGLIASIYHPVGLSIMSFVKTDKLRGFAIHGIAGTLGVALSAAFAGFLGYYFGYSAPYLVLGLVFLFIFVYSFFVKIESNKIENIKNRNNTINNINSNNNRNNNSNNNININKINSNSDNNYENYSESKNVNLLTNIKSFFNDFFHRNIVFIFIVEFLNGFVFQGVFSFLPAYTGIKLKNFLFFHNQTVAAGSFYVTIALLVGVLFQYSSTYITKRYKPNRVFSVLVLISGIFILISGLTGGLILFLSILLFSAFDFSINPISNLLISRNAKEYYRSTAYGIFFFAGFGLGSIAAPIGGFIASSFRLSDAFVFYGIIALISFVISIAITNYNVDEAEAI</sequence>
<feature type="transmembrane region" description="Helical" evidence="7">
    <location>
        <begin position="415"/>
        <end position="437"/>
    </location>
</feature>
<dbReference type="Pfam" id="PF07690">
    <property type="entry name" value="MFS_1"/>
    <property type="match status" value="1"/>
</dbReference>
<evidence type="ECO:0000313" key="10">
    <source>
        <dbReference type="Proteomes" id="UP000319296"/>
    </source>
</evidence>
<feature type="transmembrane region" description="Helical" evidence="7">
    <location>
        <begin position="349"/>
        <end position="371"/>
    </location>
</feature>
<dbReference type="PANTHER" id="PTHR23517">
    <property type="entry name" value="RESISTANCE PROTEIN MDTM, PUTATIVE-RELATED-RELATED"/>
    <property type="match status" value="1"/>
</dbReference>
<dbReference type="PANTHER" id="PTHR23517:SF2">
    <property type="entry name" value="MULTIDRUG RESISTANCE PROTEIN MDTH"/>
    <property type="match status" value="1"/>
</dbReference>
<dbReference type="AlphaFoldDB" id="A0A519BPC8"/>
<reference evidence="9 10" key="1">
    <citation type="journal article" date="2019" name="ISME J.">
        <title>Insights into ecological role of a new deltaproteobacterial order Candidatus Acidulodesulfobacterales by metagenomics and metatranscriptomics.</title>
        <authorList>
            <person name="Tan S."/>
            <person name="Liu J."/>
            <person name="Fang Y."/>
            <person name="Hedlund B.P."/>
            <person name="Lian Z.H."/>
            <person name="Huang L.Y."/>
            <person name="Li J.T."/>
            <person name="Huang L.N."/>
            <person name="Li W.J."/>
            <person name="Jiang H.C."/>
            <person name="Dong H.L."/>
            <person name="Shu W.S."/>
        </authorList>
    </citation>
    <scope>NUCLEOTIDE SEQUENCE [LARGE SCALE GENOMIC DNA]</scope>
    <source>
        <strain evidence="9">AP1</strain>
    </source>
</reference>
<evidence type="ECO:0000256" key="6">
    <source>
        <dbReference type="ARBA" id="ARBA00023136"/>
    </source>
</evidence>
<evidence type="ECO:0000256" key="3">
    <source>
        <dbReference type="ARBA" id="ARBA00022475"/>
    </source>
</evidence>
<comment type="subcellular location">
    <subcellularLocation>
        <location evidence="1">Cell membrane</location>
        <topology evidence="1">Multi-pass membrane protein</topology>
    </subcellularLocation>
</comment>
<feature type="transmembrane region" description="Helical" evidence="7">
    <location>
        <begin position="97"/>
        <end position="119"/>
    </location>
</feature>
<keyword evidence="2" id="KW-0813">Transport</keyword>
<name>A0A519BPC8_9DELT</name>
<dbReference type="GO" id="GO:0005886">
    <property type="term" value="C:plasma membrane"/>
    <property type="evidence" value="ECO:0007669"/>
    <property type="project" value="UniProtKB-SubCell"/>
</dbReference>
<dbReference type="Gene3D" id="1.20.1250.20">
    <property type="entry name" value="MFS general substrate transporter like domains"/>
    <property type="match status" value="1"/>
</dbReference>
<evidence type="ECO:0000256" key="2">
    <source>
        <dbReference type="ARBA" id="ARBA00022448"/>
    </source>
</evidence>
<dbReference type="InterPro" id="IPR050171">
    <property type="entry name" value="MFS_Transporters"/>
</dbReference>
<evidence type="ECO:0000313" key="9">
    <source>
        <dbReference type="EMBL" id="RZD19126.1"/>
    </source>
</evidence>
<feature type="transmembrane region" description="Helical" evidence="7">
    <location>
        <begin position="39"/>
        <end position="66"/>
    </location>
</feature>
<feature type="transmembrane region" description="Helical" evidence="7">
    <location>
        <begin position="326"/>
        <end position="343"/>
    </location>
</feature>
<dbReference type="InterPro" id="IPR011701">
    <property type="entry name" value="MFS"/>
</dbReference>
<feature type="transmembrane region" description="Helical" evidence="7">
    <location>
        <begin position="383"/>
        <end position="409"/>
    </location>
</feature>
<comment type="caution">
    <text evidence="9">The sequence shown here is derived from an EMBL/GenBank/DDBJ whole genome shotgun (WGS) entry which is preliminary data.</text>
</comment>
<organism evidence="9 10">
    <name type="scientific">Candidatus Acididesulfobacter diazotrophicus</name>
    <dbReference type="NCBI Taxonomy" id="2597226"/>
    <lineage>
        <taxon>Bacteria</taxon>
        <taxon>Deltaproteobacteria</taxon>
        <taxon>Candidatus Acidulodesulfobacterales</taxon>
        <taxon>Candidatus Acididesulfobacter</taxon>
    </lineage>
</organism>
<evidence type="ECO:0000256" key="1">
    <source>
        <dbReference type="ARBA" id="ARBA00004651"/>
    </source>
</evidence>
<keyword evidence="6 7" id="KW-0472">Membrane</keyword>
<keyword evidence="4 7" id="KW-0812">Transmembrane</keyword>
<keyword evidence="5 7" id="KW-1133">Transmembrane helix</keyword>
<evidence type="ECO:0000259" key="8">
    <source>
        <dbReference type="PROSITE" id="PS50850"/>
    </source>
</evidence>
<feature type="transmembrane region" description="Helical" evidence="7">
    <location>
        <begin position="131"/>
        <end position="156"/>
    </location>
</feature>
<feature type="transmembrane region" description="Helical" evidence="7">
    <location>
        <begin position="253"/>
        <end position="274"/>
    </location>
</feature>
<proteinExistence type="predicted"/>
<evidence type="ECO:0000256" key="7">
    <source>
        <dbReference type="SAM" id="Phobius"/>
    </source>
</evidence>
<dbReference type="EMBL" id="SGBB01000003">
    <property type="protein sequence ID" value="RZD19126.1"/>
    <property type="molecule type" value="Genomic_DNA"/>
</dbReference>
<evidence type="ECO:0000256" key="5">
    <source>
        <dbReference type="ARBA" id="ARBA00022989"/>
    </source>
</evidence>
<dbReference type="GO" id="GO:0022857">
    <property type="term" value="F:transmembrane transporter activity"/>
    <property type="evidence" value="ECO:0007669"/>
    <property type="project" value="InterPro"/>
</dbReference>
<feature type="transmembrane region" description="Helical" evidence="7">
    <location>
        <begin position="294"/>
        <end position="314"/>
    </location>
</feature>
<dbReference type="SUPFAM" id="SSF103473">
    <property type="entry name" value="MFS general substrate transporter"/>
    <property type="match status" value="1"/>
</dbReference>
<feature type="transmembrane region" description="Helical" evidence="7">
    <location>
        <begin position="73"/>
        <end position="91"/>
    </location>
</feature>
<evidence type="ECO:0000256" key="4">
    <source>
        <dbReference type="ARBA" id="ARBA00022692"/>
    </source>
</evidence>
<dbReference type="InterPro" id="IPR036259">
    <property type="entry name" value="MFS_trans_sf"/>
</dbReference>
<protein>
    <submittedName>
        <fullName evidence="9">MFS transporter</fullName>
    </submittedName>
</protein>
<dbReference type="Proteomes" id="UP000319296">
    <property type="component" value="Unassembled WGS sequence"/>
</dbReference>
<feature type="transmembrane region" description="Helical" evidence="7">
    <location>
        <begin position="162"/>
        <end position="181"/>
    </location>
</feature>